<evidence type="ECO:0000313" key="2">
    <source>
        <dbReference type="EMBL" id="RWS00228.1"/>
    </source>
</evidence>
<dbReference type="SUPFAM" id="SSF52540">
    <property type="entry name" value="P-loop containing nucleoside triphosphate hydrolases"/>
    <property type="match status" value="1"/>
</dbReference>
<organism evidence="2 3">
    <name type="scientific">Dinothrombium tinctorium</name>
    <dbReference type="NCBI Taxonomy" id="1965070"/>
    <lineage>
        <taxon>Eukaryota</taxon>
        <taxon>Metazoa</taxon>
        <taxon>Ecdysozoa</taxon>
        <taxon>Arthropoda</taxon>
        <taxon>Chelicerata</taxon>
        <taxon>Arachnida</taxon>
        <taxon>Acari</taxon>
        <taxon>Acariformes</taxon>
        <taxon>Trombidiformes</taxon>
        <taxon>Prostigmata</taxon>
        <taxon>Anystina</taxon>
        <taxon>Parasitengona</taxon>
        <taxon>Trombidioidea</taxon>
        <taxon>Trombidiidae</taxon>
        <taxon>Dinothrombium</taxon>
    </lineage>
</organism>
<protein>
    <submittedName>
        <fullName evidence="2">NS1-like protein</fullName>
    </submittedName>
</protein>
<dbReference type="InterPro" id="IPR001257">
    <property type="entry name" value="Parvovirus_NS1_helicase"/>
</dbReference>
<evidence type="ECO:0000259" key="1">
    <source>
        <dbReference type="Pfam" id="PF01057"/>
    </source>
</evidence>
<dbReference type="InterPro" id="IPR027417">
    <property type="entry name" value="P-loop_NTPase"/>
</dbReference>
<dbReference type="Proteomes" id="UP000285301">
    <property type="component" value="Unassembled WGS sequence"/>
</dbReference>
<gene>
    <name evidence="2" type="ORF">B4U79_18694</name>
</gene>
<name>A0A443QB72_9ACAR</name>
<proteinExistence type="predicted"/>
<sequence>MLLFHQIPPGSNRFMWQDAVNKRLIIMNEPVLDEVAIEGCKEVFEGTECYVPVKMKSDQFLAPTPVIITSNTYLWA</sequence>
<dbReference type="GO" id="GO:0019079">
    <property type="term" value="P:viral genome replication"/>
    <property type="evidence" value="ECO:0007669"/>
    <property type="project" value="InterPro"/>
</dbReference>
<accession>A0A443QB72</accession>
<reference evidence="2 3" key="1">
    <citation type="journal article" date="2018" name="Gigascience">
        <title>Genomes of trombidid mites reveal novel predicted allergens and laterally-transferred genes associated with secondary metabolism.</title>
        <authorList>
            <person name="Dong X."/>
            <person name="Chaisiri K."/>
            <person name="Xia D."/>
            <person name="Armstrong S.D."/>
            <person name="Fang Y."/>
            <person name="Donnelly M.J."/>
            <person name="Kadowaki T."/>
            <person name="McGarry J.W."/>
            <person name="Darby A.C."/>
            <person name="Makepeace B.L."/>
        </authorList>
    </citation>
    <scope>NUCLEOTIDE SEQUENCE [LARGE SCALE GENOMIC DNA]</scope>
    <source>
        <strain evidence="2">UoL-WK</strain>
    </source>
</reference>
<keyword evidence="3" id="KW-1185">Reference proteome</keyword>
<dbReference type="AlphaFoldDB" id="A0A443QB72"/>
<evidence type="ECO:0000313" key="3">
    <source>
        <dbReference type="Proteomes" id="UP000285301"/>
    </source>
</evidence>
<feature type="domain" description="Parvovirus non-structural protein 1 helicase" evidence="1">
    <location>
        <begin position="13"/>
        <end position="72"/>
    </location>
</feature>
<dbReference type="Pfam" id="PF01057">
    <property type="entry name" value="Parvo_NS1"/>
    <property type="match status" value="1"/>
</dbReference>
<comment type="caution">
    <text evidence="2">The sequence shown here is derived from an EMBL/GenBank/DDBJ whole genome shotgun (WGS) entry which is preliminary data.</text>
</comment>
<dbReference type="Gene3D" id="3.40.50.300">
    <property type="entry name" value="P-loop containing nucleotide triphosphate hydrolases"/>
    <property type="match status" value="1"/>
</dbReference>
<dbReference type="OrthoDB" id="8008816at2759"/>
<dbReference type="EMBL" id="NCKU01012009">
    <property type="protein sequence ID" value="RWS00228.1"/>
    <property type="molecule type" value="Genomic_DNA"/>
</dbReference>